<reference evidence="1 2" key="1">
    <citation type="submission" date="2015-09" db="EMBL/GenBank/DDBJ databases">
        <authorList>
            <consortium name="Swine Surveillance"/>
        </authorList>
    </citation>
    <scope>NUCLEOTIDE SEQUENCE [LARGE SCALE GENOMIC DNA]</scope>
    <source>
        <strain evidence="1 2">CECT 7688</strain>
    </source>
</reference>
<sequence>MDQIRAGDGADFGAHPGAQLFHQLLRGLLIVHQGDIAIDALALDVMRIAHHGGLGHGRMGHKGAFHLRRAHAVAGDIDHIIHTAGDPIVAVFVAAAAVTGKVIAFVIREIGFLKALMIAPDRAHLARPAVLNAEHAFHVIAGDFLAGLRIQHHWVDAKEGLHRRAGFGGMGAGQGGHHMAAGLGLPPGVHDRAAAAADHVVVPVPGLRVDRLAHGAKDAQRRQVTFLHIVIALTHQRAQRGGRGIELIDAVFFADLPEARGIRIGRHALKHQRGRAIGQRPIDDIAVAGDPAHISGTPEDVAVFVIKGVFMGHGGIDQIAAGGMHHAFGLTGGA</sequence>
<protein>
    <submittedName>
        <fullName evidence="1">Uncharacterized protein</fullName>
    </submittedName>
</protein>
<evidence type="ECO:0000313" key="2">
    <source>
        <dbReference type="Proteomes" id="UP000054823"/>
    </source>
</evidence>
<evidence type="ECO:0000313" key="1">
    <source>
        <dbReference type="EMBL" id="CUH54119.1"/>
    </source>
</evidence>
<dbReference type="EMBL" id="CYPW01000040">
    <property type="protein sequence ID" value="CUH54119.1"/>
    <property type="molecule type" value="Genomic_DNA"/>
</dbReference>
<gene>
    <name evidence="1" type="ORF">SHM7688_03589</name>
</gene>
<dbReference type="AlphaFoldDB" id="A0A0P1FBV8"/>
<name>A0A0P1FBV8_9RHOB</name>
<dbReference type="Proteomes" id="UP000054823">
    <property type="component" value="Unassembled WGS sequence"/>
</dbReference>
<accession>A0A0P1FBV8</accession>
<proteinExistence type="predicted"/>
<organism evidence="1 2">
    <name type="scientific">Shimia marina</name>
    <dbReference type="NCBI Taxonomy" id="321267"/>
    <lineage>
        <taxon>Bacteria</taxon>
        <taxon>Pseudomonadati</taxon>
        <taxon>Pseudomonadota</taxon>
        <taxon>Alphaproteobacteria</taxon>
        <taxon>Rhodobacterales</taxon>
        <taxon>Roseobacteraceae</taxon>
    </lineage>
</organism>
<keyword evidence="2" id="KW-1185">Reference proteome</keyword>